<proteinExistence type="predicted"/>
<evidence type="ECO:0000313" key="2">
    <source>
        <dbReference type="EMBL" id="MBD1428830.1"/>
    </source>
</evidence>
<dbReference type="Pfam" id="PF02585">
    <property type="entry name" value="PIG-L"/>
    <property type="match status" value="1"/>
</dbReference>
<dbReference type="EMBL" id="JACOIJ010000005">
    <property type="protein sequence ID" value="MBD1428830.1"/>
    <property type="molecule type" value="Genomic_DNA"/>
</dbReference>
<dbReference type="InterPro" id="IPR024078">
    <property type="entry name" value="LmbE-like_dom_sf"/>
</dbReference>
<dbReference type="SUPFAM" id="SSF102588">
    <property type="entry name" value="LmbE-like"/>
    <property type="match status" value="1"/>
</dbReference>
<comment type="caution">
    <text evidence="2">The sequence shown here is derived from an EMBL/GenBank/DDBJ whole genome shotgun (WGS) entry which is preliminary data.</text>
</comment>
<keyword evidence="1" id="KW-0732">Signal</keyword>
<evidence type="ECO:0000256" key="1">
    <source>
        <dbReference type="SAM" id="SignalP"/>
    </source>
</evidence>
<gene>
    <name evidence="2" type="ORF">H8B04_04480</name>
</gene>
<keyword evidence="3" id="KW-1185">Reference proteome</keyword>
<dbReference type="PANTHER" id="PTHR12993:SF11">
    <property type="entry name" value="N-ACETYLGLUCOSAMINYL-PHOSPHATIDYLINOSITOL DE-N-ACETYLASE"/>
    <property type="match status" value="1"/>
</dbReference>
<organism evidence="2 3">
    <name type="scientific">Sphingobacterium litopenaei</name>
    <dbReference type="NCBI Taxonomy" id="2763500"/>
    <lineage>
        <taxon>Bacteria</taxon>
        <taxon>Pseudomonadati</taxon>
        <taxon>Bacteroidota</taxon>
        <taxon>Sphingobacteriia</taxon>
        <taxon>Sphingobacteriales</taxon>
        <taxon>Sphingobacteriaceae</taxon>
        <taxon>Sphingobacterium</taxon>
    </lineage>
</organism>
<dbReference type="InterPro" id="IPR029062">
    <property type="entry name" value="Class_I_gatase-like"/>
</dbReference>
<feature type="chain" id="PRO_5046855551" evidence="1">
    <location>
        <begin position="24"/>
        <end position="822"/>
    </location>
</feature>
<feature type="signal peptide" evidence="1">
    <location>
        <begin position="1"/>
        <end position="23"/>
    </location>
</feature>
<evidence type="ECO:0000313" key="3">
    <source>
        <dbReference type="Proteomes" id="UP000651271"/>
    </source>
</evidence>
<dbReference type="SUPFAM" id="SSF52317">
    <property type="entry name" value="Class I glutamine amidotransferase-like"/>
    <property type="match status" value="1"/>
</dbReference>
<dbReference type="PANTHER" id="PTHR12993">
    <property type="entry name" value="N-ACETYLGLUCOSAMINYL-PHOSPHATIDYLINOSITOL DE-N-ACETYLASE-RELATED"/>
    <property type="match status" value="1"/>
</dbReference>
<name>A0ABR7YC07_9SPHI</name>
<accession>A0ABR7YC07</accession>
<dbReference type="Gene3D" id="3.40.50.10320">
    <property type="entry name" value="LmbE-like"/>
    <property type="match status" value="1"/>
</dbReference>
<reference evidence="2 3" key="1">
    <citation type="submission" date="2020-08" db="EMBL/GenBank/DDBJ databases">
        <title>Sphingobacterium sp. DN04309 isolated from aquaculture water.</title>
        <authorList>
            <person name="Zhang M."/>
        </authorList>
    </citation>
    <scope>NUCLEOTIDE SEQUENCE [LARGE SCALE GENOMIC DNA]</scope>
    <source>
        <strain evidence="2 3">DN04309</strain>
    </source>
</reference>
<sequence length="822" mass="92460">MRNISNYITLIAFLLFHFQSAKSQTASKSASDIQIGLQKLNTLGSVLYFAAHPDDENTRLIAWLAQEQKYRTAYLSLTRGDGGQNLLGTDLGINLGLIRTHELLAARSVDKGEQFFSSAYDFGFSKTHEETFQFWDHETALREAVWIIRKFQPDIIITRFPPDKRGGHGHHQASAILAHEAFLAAADKNKFPEQLKTLSTWQAKRLIWNTANFGGQNNTSEDQLKIDIGHYNAILGQSYGEIAAHSRSQHKTQGFGSASSRGTSFEYFEHVAGSKANKTLLDEVETSWQRIPNTQTIQQLITKLNTEFVSAQPQKSVNYLIKLKKALEAYVIDTKNPSAANHRYWIAQKKQEVQDLIIACAGIWWDAYSNQNQQVVNKDFSFQAEVIVRNPDIQAELVKVNDQDVNQPLQTNNLWRGNAKTIYKSTSQPYWLVQPNTLGKFNIPIESVGYPTNPAAPKATFTFKINGEPIALFQEIQHRYVDPVKGEVHDPLVMLPEITVEAASNIILSKNQEEKSIEITFTRHDNSKSQFEVQLAPLKGWNISASNLTLDFGKENSITKTLILKPTAANSEKVVLTFSHSGEVLRHIKTLSYDHIPTITWFPTTEIICQNVQLENSVKNVGYIAGAGDLIAEALPQIGINVTTLSDKDLSLSNLKQYDAVIIGVRYFNVAKTSGNNLKKLLDYVKEGGVVLSQYNVNGRLTSDKLGPYDFNIGRERVTEEDSKYNFDSADPAFSYPNKINSKDFEGWVQERGLYFAENINNNYRTPLSMHDKDEKPHNGSLLIAKYGKGKFVYTSLSFFRQLPAGVPGAYRLFVNLLTNEK</sequence>
<protein>
    <submittedName>
        <fullName evidence="2">PIG-L family deacetylase</fullName>
    </submittedName>
</protein>
<dbReference type="RefSeq" id="WP_190301583.1">
    <property type="nucleotide sequence ID" value="NZ_JACOIJ010000005.1"/>
</dbReference>
<dbReference type="Proteomes" id="UP000651271">
    <property type="component" value="Unassembled WGS sequence"/>
</dbReference>
<dbReference type="InterPro" id="IPR003737">
    <property type="entry name" value="GlcNAc_PI_deacetylase-related"/>
</dbReference>